<dbReference type="PANTHER" id="PTHR42832">
    <property type="entry name" value="AMINO ACID AMINOTRANSFERASE"/>
    <property type="match status" value="1"/>
</dbReference>
<dbReference type="InterPro" id="IPR015424">
    <property type="entry name" value="PyrdxlP-dep_Trfase"/>
</dbReference>
<dbReference type="Gene3D" id="3.90.1150.10">
    <property type="entry name" value="Aspartate Aminotransferase, domain 1"/>
    <property type="match status" value="1"/>
</dbReference>
<evidence type="ECO:0000259" key="4">
    <source>
        <dbReference type="Pfam" id="PF00155"/>
    </source>
</evidence>
<organism evidence="5 6">
    <name type="scientific">Paenibacillus albilobatus</name>
    <dbReference type="NCBI Taxonomy" id="2716884"/>
    <lineage>
        <taxon>Bacteria</taxon>
        <taxon>Bacillati</taxon>
        <taxon>Bacillota</taxon>
        <taxon>Bacilli</taxon>
        <taxon>Bacillales</taxon>
        <taxon>Paenibacillaceae</taxon>
        <taxon>Paenibacillus</taxon>
    </lineage>
</organism>
<gene>
    <name evidence="5" type="primary">mtnE</name>
    <name evidence="5" type="ORF">J2TS6_21240</name>
</gene>
<keyword evidence="2" id="KW-0032">Aminotransferase</keyword>
<evidence type="ECO:0000313" key="6">
    <source>
        <dbReference type="Proteomes" id="UP000679779"/>
    </source>
</evidence>
<dbReference type="InterPro" id="IPR015421">
    <property type="entry name" value="PyrdxlP-dep_Trfase_major"/>
</dbReference>
<keyword evidence="3" id="KW-0808">Transferase</keyword>
<dbReference type="Gene3D" id="3.40.640.10">
    <property type="entry name" value="Type I PLP-dependent aspartate aminotransferase-like (Major domain)"/>
    <property type="match status" value="1"/>
</dbReference>
<dbReference type="InterPro" id="IPR004839">
    <property type="entry name" value="Aminotransferase_I/II_large"/>
</dbReference>
<dbReference type="NCBIfam" id="NF005977">
    <property type="entry name" value="PRK08068.1"/>
    <property type="match status" value="1"/>
</dbReference>
<dbReference type="GO" id="GO:0008483">
    <property type="term" value="F:transaminase activity"/>
    <property type="evidence" value="ECO:0007669"/>
    <property type="project" value="UniProtKB-KW"/>
</dbReference>
<evidence type="ECO:0000256" key="3">
    <source>
        <dbReference type="ARBA" id="ARBA00022679"/>
    </source>
</evidence>
<evidence type="ECO:0000256" key="2">
    <source>
        <dbReference type="ARBA" id="ARBA00022576"/>
    </source>
</evidence>
<dbReference type="CDD" id="cd00609">
    <property type="entry name" value="AAT_like"/>
    <property type="match status" value="1"/>
</dbReference>
<name>A0A919XGI3_9BACL</name>
<comment type="cofactor">
    <cofactor evidence="1">
        <name>pyridoxal 5'-phosphate</name>
        <dbReference type="ChEBI" id="CHEBI:597326"/>
    </cofactor>
</comment>
<dbReference type="InterPro" id="IPR050881">
    <property type="entry name" value="LL-DAP_aminotransferase"/>
</dbReference>
<feature type="domain" description="Aminotransferase class I/classII large" evidence="4">
    <location>
        <begin position="45"/>
        <end position="395"/>
    </location>
</feature>
<dbReference type="PANTHER" id="PTHR42832:SF3">
    <property type="entry name" value="L-GLUTAMINE--4-(METHYLSULFANYL)-2-OXOBUTANOATE AMINOTRANSFERASE"/>
    <property type="match status" value="1"/>
</dbReference>
<dbReference type="Proteomes" id="UP000679779">
    <property type="component" value="Unassembled WGS sequence"/>
</dbReference>
<dbReference type="EMBL" id="BORQ01000002">
    <property type="protein sequence ID" value="GIO30983.1"/>
    <property type="molecule type" value="Genomic_DNA"/>
</dbReference>
<dbReference type="RefSeq" id="WP_280517163.1">
    <property type="nucleotide sequence ID" value="NZ_BORQ01000002.1"/>
</dbReference>
<protein>
    <submittedName>
        <fullName evidence="5">Transaminase MtnE</fullName>
    </submittedName>
</protein>
<accession>A0A919XGI3</accession>
<evidence type="ECO:0000313" key="5">
    <source>
        <dbReference type="EMBL" id="GIO30983.1"/>
    </source>
</evidence>
<dbReference type="SUPFAM" id="SSF53383">
    <property type="entry name" value="PLP-dependent transferases"/>
    <property type="match status" value="1"/>
</dbReference>
<dbReference type="AlphaFoldDB" id="A0A919XGI3"/>
<comment type="caution">
    <text evidence="5">The sequence shown here is derived from an EMBL/GenBank/DDBJ whole genome shotgun (WGS) entry which is preliminary data.</text>
</comment>
<keyword evidence="6" id="KW-1185">Reference proteome</keyword>
<reference evidence="5" key="1">
    <citation type="submission" date="2021-03" db="EMBL/GenBank/DDBJ databases">
        <title>Antimicrobial resistance genes in bacteria isolated from Japanese honey, and their potential for conferring macrolide and lincosamide resistance in the American foulbrood pathogen Paenibacillus larvae.</title>
        <authorList>
            <person name="Okamoto M."/>
            <person name="Kumagai M."/>
            <person name="Kanamori H."/>
            <person name="Takamatsu D."/>
        </authorList>
    </citation>
    <scope>NUCLEOTIDE SEQUENCE</scope>
    <source>
        <strain evidence="5">J2TS6</strain>
    </source>
</reference>
<evidence type="ECO:0000256" key="1">
    <source>
        <dbReference type="ARBA" id="ARBA00001933"/>
    </source>
</evidence>
<dbReference type="GO" id="GO:0030170">
    <property type="term" value="F:pyridoxal phosphate binding"/>
    <property type="evidence" value="ECO:0007669"/>
    <property type="project" value="InterPro"/>
</dbReference>
<proteinExistence type="predicted"/>
<dbReference type="InterPro" id="IPR015422">
    <property type="entry name" value="PyrdxlP-dep_Trfase_small"/>
</dbReference>
<sequence length="402" mass="43574">MKSTDHPHYPSAFPIQPADVMTQLPTQFFATLVQKVNREISAGHDVINLGQGNPDTPTPSHIVKALQEAAANPLYHKYSPFTGYGFLKEAIAKRYFEDYGVVLDPETEVAILFGGKTGLVQLPQILLNPGDLCLVPDPGYPDYWSGVALAKAEMSFMPLRKDNAFLPDYAGIPESVRKRAKLMFLNYPNNPTSATAPLSFYEDTVKFAAENGIVVASDFAYGAIGFDGRRPVSFLQAPGAKEVGVEFYTLSKTYNMAGWRVGFALGNREVVSMINLLQDHIYVSLFGGIQAAAAEALTASQACVGELVGRYESRRDAFFGGLAEIGWEADKPGGSFFSWLPVPKGQTSASFADLLLQKAKVAVAPGIGFGDHGEGYVRVGLLTSEERLREAARRIGELGLFG</sequence>
<dbReference type="Pfam" id="PF00155">
    <property type="entry name" value="Aminotran_1_2"/>
    <property type="match status" value="1"/>
</dbReference>